<dbReference type="PANTHER" id="PTHR36437:SF2">
    <property type="entry name" value="GLYOXALASE_BLEOMYCIN RESISTANCE PROTEIN_DIOXYGENASE"/>
    <property type="match status" value="1"/>
</dbReference>
<dbReference type="PANTHER" id="PTHR36437">
    <property type="entry name" value="GLYOXALASE/BLEOMYCIN RESISTANCE PROTEIN/DIOXYGENASE"/>
    <property type="match status" value="1"/>
</dbReference>
<dbReference type="InterPro" id="IPR037523">
    <property type="entry name" value="VOC_core"/>
</dbReference>
<gene>
    <name evidence="2" type="ORF">EIM92_16360</name>
</gene>
<dbReference type="AlphaFoldDB" id="A0A3S8S1R5"/>
<dbReference type="InterPro" id="IPR029068">
    <property type="entry name" value="Glyas_Bleomycin-R_OHBP_Dase"/>
</dbReference>
<dbReference type="PROSITE" id="PS51819">
    <property type="entry name" value="VOC"/>
    <property type="match status" value="1"/>
</dbReference>
<protein>
    <submittedName>
        <fullName evidence="2">VOC family protein</fullName>
    </submittedName>
</protein>
<dbReference type="Pfam" id="PF00903">
    <property type="entry name" value="Glyoxalase"/>
    <property type="match status" value="1"/>
</dbReference>
<dbReference type="RefSeq" id="WP_125085239.1">
    <property type="nucleotide sequence ID" value="NZ_CP034248.1"/>
</dbReference>
<dbReference type="EMBL" id="CP034248">
    <property type="protein sequence ID" value="AZK49097.1"/>
    <property type="molecule type" value="Genomic_DNA"/>
</dbReference>
<feature type="domain" description="VOC" evidence="1">
    <location>
        <begin position="12"/>
        <end position="138"/>
    </location>
</feature>
<dbReference type="InterPro" id="IPR004360">
    <property type="entry name" value="Glyas_Fos-R_dOase_dom"/>
</dbReference>
<dbReference type="SUPFAM" id="SSF54593">
    <property type="entry name" value="Glyoxalase/Bleomycin resistance protein/Dihydroxybiphenyl dioxygenase"/>
    <property type="match status" value="1"/>
</dbReference>
<dbReference type="Gene3D" id="3.10.180.10">
    <property type="entry name" value="2,3-Dihydroxybiphenyl 1,2-Dioxygenase, domain 1"/>
    <property type="match status" value="1"/>
</dbReference>
<evidence type="ECO:0000313" key="2">
    <source>
        <dbReference type="EMBL" id="AZK49097.1"/>
    </source>
</evidence>
<evidence type="ECO:0000259" key="1">
    <source>
        <dbReference type="PROSITE" id="PS51819"/>
    </source>
</evidence>
<sequence length="138" mass="16000">MRHTYQRRQKQNEDYCTSIFVQDQDKALEFYSEKLGFVKKHDVPTGEFRWITLVSPEDHEGTELLLEPNNHPAAKEYQQKLFAEGIPVTMFGVEDIHAEYGQLMEKGVRFTMEPTKMGDVTIAVFDDTCGNLVQIVQR</sequence>
<dbReference type="OrthoDB" id="9794917at2"/>
<name>A0A3S8S1R5_9BACL</name>
<keyword evidence="3" id="KW-1185">Reference proteome</keyword>
<accession>A0A3S8S1R5</accession>
<organism evidence="2 3">
    <name type="scientific">Paenibacillus lentus</name>
    <dbReference type="NCBI Taxonomy" id="1338368"/>
    <lineage>
        <taxon>Bacteria</taxon>
        <taxon>Bacillati</taxon>
        <taxon>Bacillota</taxon>
        <taxon>Bacilli</taxon>
        <taxon>Bacillales</taxon>
        <taxon>Paenibacillaceae</taxon>
        <taxon>Paenibacillus</taxon>
    </lineage>
</organism>
<proteinExistence type="predicted"/>
<dbReference type="KEGG" id="plen:EIM92_16360"/>
<reference evidence="2 3" key="1">
    <citation type="submission" date="2018-11" db="EMBL/GenBank/DDBJ databases">
        <title>Genome sequencing of Paenibacillus lentus DSM25539(T).</title>
        <authorList>
            <person name="Kook J.-K."/>
            <person name="Park S.-N."/>
            <person name="Lim Y.K."/>
        </authorList>
    </citation>
    <scope>NUCLEOTIDE SEQUENCE [LARGE SCALE GENOMIC DNA]</scope>
    <source>
        <strain evidence="2 3">DSM 25539</strain>
    </source>
</reference>
<dbReference type="CDD" id="cd07263">
    <property type="entry name" value="VOC_like"/>
    <property type="match status" value="1"/>
</dbReference>
<evidence type="ECO:0000313" key="3">
    <source>
        <dbReference type="Proteomes" id="UP000273145"/>
    </source>
</evidence>
<dbReference type="Proteomes" id="UP000273145">
    <property type="component" value="Chromosome"/>
</dbReference>